<sequence length="247" mass="27619">METIAGVEGREGRLKEYVQGGVKGVKELVIKLGGGEEESRGSVREGEEDDDERGGVAKRRKLDAGSRETTRSKAKKVLDLMRNMAGLLDLDKDDDELMDEVQEIQQQVTASVKGKEREVVRRNSSAAPAVGPAAHGVNGVGNGGVAEDGLESTLLRLLLEEFRLIKEQMRVSERRTREEIASIRLLHAPELESLMNELVEKERAQTCRWEQERERLRESEGGRIREPSRSSWAPEDHQYPPPSVQDP</sequence>
<dbReference type="EMBL" id="JACGCI010000011">
    <property type="protein sequence ID" value="KAF6761026.1"/>
    <property type="molecule type" value="Genomic_DNA"/>
</dbReference>
<feature type="compositionally biased region" description="Low complexity" evidence="1">
    <location>
        <begin position="126"/>
        <end position="137"/>
    </location>
</feature>
<keyword evidence="3" id="KW-1185">Reference proteome</keyword>
<feature type="region of interest" description="Disordered" evidence="1">
    <location>
        <begin position="112"/>
        <end position="141"/>
    </location>
</feature>
<reference evidence="2 3" key="1">
    <citation type="submission" date="2020-07" db="EMBL/GenBank/DDBJ databases">
        <title>Comparative genomics of pyrophilous fungi reveals a link between fire events and developmental genes.</title>
        <authorList>
            <consortium name="DOE Joint Genome Institute"/>
            <person name="Steindorff A.S."/>
            <person name="Carver A."/>
            <person name="Calhoun S."/>
            <person name="Stillman K."/>
            <person name="Liu H."/>
            <person name="Lipzen A."/>
            <person name="Pangilinan J."/>
            <person name="Labutti K."/>
            <person name="Bruns T.D."/>
            <person name="Grigoriev I.V."/>
        </authorList>
    </citation>
    <scope>NUCLEOTIDE SEQUENCE [LARGE SCALE GENOMIC DNA]</scope>
    <source>
        <strain evidence="2 3">CBS 144469</strain>
    </source>
</reference>
<protein>
    <submittedName>
        <fullName evidence="2">Uncharacterized protein</fullName>
    </submittedName>
</protein>
<accession>A0A8H6IBY5</accession>
<name>A0A8H6IBY5_9AGAR</name>
<dbReference type="OrthoDB" id="3071744at2759"/>
<proteinExistence type="predicted"/>
<dbReference type="Proteomes" id="UP000521943">
    <property type="component" value="Unassembled WGS sequence"/>
</dbReference>
<dbReference type="AlphaFoldDB" id="A0A8H6IBY5"/>
<evidence type="ECO:0000313" key="2">
    <source>
        <dbReference type="EMBL" id="KAF6761026.1"/>
    </source>
</evidence>
<feature type="compositionally biased region" description="Basic and acidic residues" evidence="1">
    <location>
        <begin position="204"/>
        <end position="238"/>
    </location>
</feature>
<feature type="region of interest" description="Disordered" evidence="1">
    <location>
        <begin position="33"/>
        <end position="72"/>
    </location>
</feature>
<evidence type="ECO:0000313" key="3">
    <source>
        <dbReference type="Proteomes" id="UP000521943"/>
    </source>
</evidence>
<comment type="caution">
    <text evidence="2">The sequence shown here is derived from an EMBL/GenBank/DDBJ whole genome shotgun (WGS) entry which is preliminary data.</text>
</comment>
<evidence type="ECO:0000256" key="1">
    <source>
        <dbReference type="SAM" id="MobiDB-lite"/>
    </source>
</evidence>
<feature type="compositionally biased region" description="Basic and acidic residues" evidence="1">
    <location>
        <begin position="62"/>
        <end position="72"/>
    </location>
</feature>
<organism evidence="2 3">
    <name type="scientific">Ephemerocybe angulata</name>
    <dbReference type="NCBI Taxonomy" id="980116"/>
    <lineage>
        <taxon>Eukaryota</taxon>
        <taxon>Fungi</taxon>
        <taxon>Dikarya</taxon>
        <taxon>Basidiomycota</taxon>
        <taxon>Agaricomycotina</taxon>
        <taxon>Agaricomycetes</taxon>
        <taxon>Agaricomycetidae</taxon>
        <taxon>Agaricales</taxon>
        <taxon>Agaricineae</taxon>
        <taxon>Psathyrellaceae</taxon>
        <taxon>Ephemerocybe</taxon>
    </lineage>
</organism>
<feature type="region of interest" description="Disordered" evidence="1">
    <location>
        <begin position="204"/>
        <end position="247"/>
    </location>
</feature>
<gene>
    <name evidence="2" type="ORF">DFP72DRAFT_1092570</name>
</gene>